<proteinExistence type="predicted"/>
<dbReference type="RefSeq" id="WP_184047616.1">
    <property type="nucleotide sequence ID" value="NZ_JACIGK010000032.1"/>
</dbReference>
<protein>
    <recommendedName>
        <fullName evidence="3">Major capsid protein E</fullName>
    </recommendedName>
</protein>
<organism evidence="1 2">
    <name type="scientific">Roseospira visakhapatnamensis</name>
    <dbReference type="NCBI Taxonomy" id="390880"/>
    <lineage>
        <taxon>Bacteria</taxon>
        <taxon>Pseudomonadati</taxon>
        <taxon>Pseudomonadota</taxon>
        <taxon>Alphaproteobacteria</taxon>
        <taxon>Rhodospirillales</taxon>
        <taxon>Rhodospirillaceae</taxon>
        <taxon>Roseospira</taxon>
    </lineage>
</organism>
<comment type="caution">
    <text evidence="1">The sequence shown here is derived from an EMBL/GenBank/DDBJ whole genome shotgun (WGS) entry which is preliminary data.</text>
</comment>
<gene>
    <name evidence="1" type="ORF">GGD89_003373</name>
</gene>
<dbReference type="InterPro" id="IPR005564">
    <property type="entry name" value="Major_capsid_GpE"/>
</dbReference>
<dbReference type="Pfam" id="PF03864">
    <property type="entry name" value="Phage_cap_E"/>
    <property type="match status" value="1"/>
</dbReference>
<accession>A0A7W6WBP1</accession>
<evidence type="ECO:0000313" key="1">
    <source>
        <dbReference type="EMBL" id="MBB4267726.1"/>
    </source>
</evidence>
<dbReference type="EMBL" id="JACIGK010000032">
    <property type="protein sequence ID" value="MBB4267726.1"/>
    <property type="molecule type" value="Genomic_DNA"/>
</dbReference>
<keyword evidence="2" id="KW-1185">Reference proteome</keyword>
<dbReference type="Proteomes" id="UP000554286">
    <property type="component" value="Unassembled WGS sequence"/>
</dbReference>
<dbReference type="AlphaFoldDB" id="A0A7W6WBP1"/>
<sequence length="340" mass="37686">MATMDIFASDAFKMTSLSGSLDKLGYVPGFLRNMPGLYVPAPVRTEAIFIEERENAPALIQTSERGEAPSRKVGEKRKARGFETVRLAQASRIHAREIQGIRAFGSETELAQVQVEVARRQLLIRRDFELTFENMLLGLVQGLAVDADGSTLYDWATEFDQTIPTEVDFDLDNASPASGAVRKKCNAVVRSILQGLWGLGGNGVRIAAICGDAFWDDLTGHKEVRETYLNTQMAADLRQGNAYESFSYGGITWVNYRGTDDGTTVAVNTDKAKFFPVGSGIFQWALSPGESFDFVNQLGQELYSAVVQDRDRNAWVDVEMYSYPLPVCTMPQALHRARRT</sequence>
<reference evidence="1 2" key="1">
    <citation type="submission" date="2020-08" db="EMBL/GenBank/DDBJ databases">
        <title>Genome sequencing of Purple Non-Sulfur Bacteria from various extreme environments.</title>
        <authorList>
            <person name="Mayer M."/>
        </authorList>
    </citation>
    <scope>NUCLEOTIDE SEQUENCE [LARGE SCALE GENOMIC DNA]</scope>
    <source>
        <strain evidence="1 2">JA131</strain>
    </source>
</reference>
<evidence type="ECO:0008006" key="3">
    <source>
        <dbReference type="Google" id="ProtNLM"/>
    </source>
</evidence>
<name>A0A7W6WBP1_9PROT</name>
<evidence type="ECO:0000313" key="2">
    <source>
        <dbReference type="Proteomes" id="UP000554286"/>
    </source>
</evidence>